<dbReference type="EMBL" id="CP091511">
    <property type="protein sequence ID" value="UOO89651.1"/>
    <property type="molecule type" value="Genomic_DNA"/>
</dbReference>
<dbReference type="Gene3D" id="3.40.50.2000">
    <property type="entry name" value="Glycogen Phosphorylase B"/>
    <property type="match status" value="2"/>
</dbReference>
<dbReference type="RefSeq" id="WP_058305538.1">
    <property type="nucleotide sequence ID" value="NZ_CABKVG010000007.1"/>
</dbReference>
<dbReference type="PANTHER" id="PTHR30160">
    <property type="entry name" value="TETRAACYLDISACCHARIDE 4'-KINASE-RELATED"/>
    <property type="match status" value="1"/>
</dbReference>
<dbReference type="CDD" id="cd03789">
    <property type="entry name" value="GT9_LPS_heptosyltransferase"/>
    <property type="match status" value="1"/>
</dbReference>
<dbReference type="SUPFAM" id="SSF53756">
    <property type="entry name" value="UDP-Glycosyltransferase/glycogen phosphorylase"/>
    <property type="match status" value="1"/>
</dbReference>
<dbReference type="PANTHER" id="PTHR30160:SF1">
    <property type="entry name" value="LIPOPOLYSACCHARIDE 1,2-N-ACETYLGLUCOSAMINETRANSFERASE-RELATED"/>
    <property type="match status" value="1"/>
</dbReference>
<organism evidence="3 4">
    <name type="scientific">Vitreoscilla massiliensis</name>
    <dbReference type="NCBI Taxonomy" id="1689272"/>
    <lineage>
        <taxon>Bacteria</taxon>
        <taxon>Pseudomonadati</taxon>
        <taxon>Pseudomonadota</taxon>
        <taxon>Betaproteobacteria</taxon>
        <taxon>Neisseriales</taxon>
        <taxon>Neisseriaceae</taxon>
        <taxon>Vitreoscilla</taxon>
    </lineage>
</organism>
<dbReference type="Proteomes" id="UP000832011">
    <property type="component" value="Chromosome"/>
</dbReference>
<keyword evidence="4" id="KW-1185">Reference proteome</keyword>
<accession>A0ABY4E1H6</accession>
<dbReference type="NCBIfam" id="TIGR02201">
    <property type="entry name" value="heptsyl_trn_III"/>
    <property type="match status" value="1"/>
</dbReference>
<protein>
    <submittedName>
        <fullName evidence="3">Lipopolysaccharide heptosyltransferase III</fullName>
    </submittedName>
</protein>
<proteinExistence type="predicted"/>
<keyword evidence="2" id="KW-0808">Transferase</keyword>
<evidence type="ECO:0000313" key="3">
    <source>
        <dbReference type="EMBL" id="UOO89651.1"/>
    </source>
</evidence>
<evidence type="ECO:0000313" key="4">
    <source>
        <dbReference type="Proteomes" id="UP000832011"/>
    </source>
</evidence>
<dbReference type="Pfam" id="PF01075">
    <property type="entry name" value="Glyco_transf_9"/>
    <property type="match status" value="1"/>
</dbReference>
<evidence type="ECO:0000256" key="2">
    <source>
        <dbReference type="ARBA" id="ARBA00022679"/>
    </source>
</evidence>
<dbReference type="InterPro" id="IPR051199">
    <property type="entry name" value="LPS_LOS_Heptosyltrfase"/>
</dbReference>
<gene>
    <name evidence="3" type="primary">rfaQ</name>
    <name evidence="3" type="ORF">LVJ82_01295</name>
</gene>
<dbReference type="InterPro" id="IPR002201">
    <property type="entry name" value="Glyco_trans_9"/>
</dbReference>
<dbReference type="InterPro" id="IPR011916">
    <property type="entry name" value="LipoPS_heptosylTferase-III"/>
</dbReference>
<reference evidence="3 4" key="1">
    <citation type="journal article" date="2022" name="Res Sq">
        <title>Evolution of multicellular longitudinally dividing oral cavity symbionts (Neisseriaceae).</title>
        <authorList>
            <person name="Nyongesa S."/>
            <person name="Weber P."/>
            <person name="Bernet E."/>
            <person name="Pullido F."/>
            <person name="Nieckarz M."/>
            <person name="Delaby M."/>
            <person name="Nieves C."/>
            <person name="Viehboeck T."/>
            <person name="Krause N."/>
            <person name="Rivera-Millot A."/>
            <person name="Nakamura A."/>
            <person name="Vischer N."/>
            <person name="VanNieuwenhze M."/>
            <person name="Brun Y."/>
            <person name="Cava F."/>
            <person name="Bulgheresi S."/>
            <person name="Veyrier F."/>
        </authorList>
    </citation>
    <scope>NUCLEOTIDE SEQUENCE [LARGE SCALE GENOMIC DNA]</scope>
    <source>
        <strain evidence="3 4">SN4</strain>
    </source>
</reference>
<keyword evidence="1" id="KW-0328">Glycosyltransferase</keyword>
<name>A0ABY4E1H6_9NEIS</name>
<evidence type="ECO:0000256" key="1">
    <source>
        <dbReference type="ARBA" id="ARBA00022676"/>
    </source>
</evidence>
<sequence>MAKRYLVIKLRHHGDVLLITPIVHALKQREPDCEVDVLIYQETRDMVAAYADIHTIHCIDRQWKKQGTRAQIKHEWALLQAVRQRRYDAVVCLADQWRGALLTRASGAKVRIGVDFPYRAGRLWQHCFTDLVPALSMERHTVEQNLIALEPLGIALNKNTPTTMAYRPEDQAHVAQMLREQGWQGEDYVVMHPGSRWFFKCWDDDKTAAIAQRLLDRNLTVVLSAAPDKRELQLLQSLQAALQVRTGRLLVLAGVMNLRELGALIDGAALFVGVDSVPMHMAAALQTPAVALFGPSWLSRWHPWSDTATVVYAGDYGDLPHPDSIDVNTQTRYLSAIPVEAVWQAIQTHLPYLGESS</sequence>